<protein>
    <submittedName>
        <fullName evidence="8">Transmembrane protein 234 homolog isoform X1</fullName>
    </submittedName>
</protein>
<evidence type="ECO:0000256" key="3">
    <source>
        <dbReference type="ARBA" id="ARBA00022692"/>
    </source>
</evidence>
<gene>
    <name evidence="8" type="primary">LOC107227454</name>
</gene>
<dbReference type="SUPFAM" id="SSF103481">
    <property type="entry name" value="Multidrug resistance efflux transporter EmrE"/>
    <property type="match status" value="1"/>
</dbReference>
<dbReference type="Pfam" id="PF10639">
    <property type="entry name" value="TMEM234"/>
    <property type="match status" value="1"/>
</dbReference>
<evidence type="ECO:0000313" key="8">
    <source>
        <dbReference type="RefSeq" id="XP_046590834.1"/>
    </source>
</evidence>
<dbReference type="Proteomes" id="UP000829291">
    <property type="component" value="Chromosome 3"/>
</dbReference>
<organism evidence="7 8">
    <name type="scientific">Neodiprion lecontei</name>
    <name type="common">Redheaded pine sawfly</name>
    <dbReference type="NCBI Taxonomy" id="441921"/>
    <lineage>
        <taxon>Eukaryota</taxon>
        <taxon>Metazoa</taxon>
        <taxon>Ecdysozoa</taxon>
        <taxon>Arthropoda</taxon>
        <taxon>Hexapoda</taxon>
        <taxon>Insecta</taxon>
        <taxon>Pterygota</taxon>
        <taxon>Neoptera</taxon>
        <taxon>Endopterygota</taxon>
        <taxon>Hymenoptera</taxon>
        <taxon>Tenthredinoidea</taxon>
        <taxon>Diprionidae</taxon>
        <taxon>Diprioninae</taxon>
        <taxon>Neodiprion</taxon>
    </lineage>
</organism>
<comment type="similarity">
    <text evidence="2">Belongs to the TMEM234 family.</text>
</comment>
<evidence type="ECO:0000256" key="4">
    <source>
        <dbReference type="ARBA" id="ARBA00022989"/>
    </source>
</evidence>
<dbReference type="GeneID" id="107227454"/>
<comment type="subcellular location">
    <subcellularLocation>
        <location evidence="1">Membrane</location>
        <topology evidence="1">Multi-pass membrane protein</topology>
    </subcellularLocation>
</comment>
<keyword evidence="3 6" id="KW-0812">Transmembrane</keyword>
<dbReference type="Gene3D" id="1.10.3730.20">
    <property type="match status" value="1"/>
</dbReference>
<dbReference type="InterPro" id="IPR037185">
    <property type="entry name" value="EmrE-like"/>
</dbReference>
<proteinExistence type="inferred from homology"/>
<feature type="transmembrane region" description="Helical" evidence="6">
    <location>
        <begin position="80"/>
        <end position="102"/>
    </location>
</feature>
<keyword evidence="4 6" id="KW-1133">Transmembrane helix</keyword>
<sequence length="147" mass="16240">MTSSIESVVYLGLAALLWGATNPFIKKGSEGLQYVKASSPCRQLAKEVVFLVTTLKYIIPFVINQCGSVLYFLALQSADLSLAVPVSNSLTFVFTAISGWFLGEEKSDRITSVPSDCTKNPNASTFLMFRYLYRHGTNISWNNAMLH</sequence>
<dbReference type="PANTHER" id="PTHR28668">
    <property type="entry name" value="TRANSMEMBRANE PROTEIN 234"/>
    <property type="match status" value="1"/>
</dbReference>
<evidence type="ECO:0000256" key="1">
    <source>
        <dbReference type="ARBA" id="ARBA00004141"/>
    </source>
</evidence>
<evidence type="ECO:0000256" key="6">
    <source>
        <dbReference type="SAM" id="Phobius"/>
    </source>
</evidence>
<reference evidence="8" key="1">
    <citation type="submission" date="2025-08" db="UniProtKB">
        <authorList>
            <consortium name="RefSeq"/>
        </authorList>
    </citation>
    <scope>IDENTIFICATION</scope>
    <source>
        <tissue evidence="8">Thorax and Abdomen</tissue>
    </source>
</reference>
<evidence type="ECO:0000256" key="5">
    <source>
        <dbReference type="ARBA" id="ARBA00023136"/>
    </source>
</evidence>
<dbReference type="InterPro" id="IPR018908">
    <property type="entry name" value="TMEM234"/>
</dbReference>
<accession>A0ABM3FS50</accession>
<dbReference type="PANTHER" id="PTHR28668:SF1">
    <property type="entry name" value="TRANSMEMBRANE PROTEIN 234"/>
    <property type="match status" value="1"/>
</dbReference>
<keyword evidence="7" id="KW-1185">Reference proteome</keyword>
<dbReference type="RefSeq" id="XP_046590834.1">
    <property type="nucleotide sequence ID" value="XM_046734878.1"/>
</dbReference>
<evidence type="ECO:0000256" key="2">
    <source>
        <dbReference type="ARBA" id="ARBA00005977"/>
    </source>
</evidence>
<name>A0ABM3FS50_NEOLC</name>
<evidence type="ECO:0000313" key="7">
    <source>
        <dbReference type="Proteomes" id="UP000829291"/>
    </source>
</evidence>
<keyword evidence="5 6" id="KW-0472">Membrane</keyword>